<reference evidence="1 2" key="1">
    <citation type="submission" date="2017-02" db="EMBL/GenBank/DDBJ databases">
        <authorList>
            <person name="Peterson S.W."/>
        </authorList>
    </citation>
    <scope>NUCLEOTIDE SEQUENCE [LARGE SCALE GENOMIC DNA]</scope>
    <source>
        <strain evidence="1 2">M1</strain>
    </source>
</reference>
<gene>
    <name evidence="1" type="ORF">SAMN02194393_03062</name>
</gene>
<protein>
    <submittedName>
        <fullName evidence="1">Uncharacterized protein</fullName>
    </submittedName>
</protein>
<accession>A0A1T5LM15</accession>
<name>A0A1T5LM15_9FIRM</name>
<dbReference type="AlphaFoldDB" id="A0A1T5LM15"/>
<evidence type="ECO:0000313" key="2">
    <source>
        <dbReference type="Proteomes" id="UP000190285"/>
    </source>
</evidence>
<dbReference type="STRING" id="36842.SAMN02194393_03062"/>
<evidence type="ECO:0000313" key="1">
    <source>
        <dbReference type="EMBL" id="SKC76934.1"/>
    </source>
</evidence>
<proteinExistence type="predicted"/>
<dbReference type="Proteomes" id="UP000190285">
    <property type="component" value="Unassembled WGS sequence"/>
</dbReference>
<organism evidence="1 2">
    <name type="scientific">Maledivibacter halophilus</name>
    <dbReference type="NCBI Taxonomy" id="36842"/>
    <lineage>
        <taxon>Bacteria</taxon>
        <taxon>Bacillati</taxon>
        <taxon>Bacillota</taxon>
        <taxon>Clostridia</taxon>
        <taxon>Peptostreptococcales</taxon>
        <taxon>Caminicellaceae</taxon>
        <taxon>Maledivibacter</taxon>
    </lineage>
</organism>
<keyword evidence="2" id="KW-1185">Reference proteome</keyword>
<dbReference type="EMBL" id="FUZT01000007">
    <property type="protein sequence ID" value="SKC76934.1"/>
    <property type="molecule type" value="Genomic_DNA"/>
</dbReference>
<sequence length="143" mass="15796">MPLCKKVGKEAYYAKQQNLSCSDAHGRRLFSSGNGIWQHGLFRYAPVAAIGAVRITEQSRCIQKCGNRWIPPDFLSGRQRGAGDYRSHLYGSGWTSDQAYDGDTEGDYIFTPTLELPEGMNVAQGITTPQITITVNEPVPPML</sequence>